<evidence type="ECO:0008006" key="4">
    <source>
        <dbReference type="Google" id="ProtNLM"/>
    </source>
</evidence>
<dbReference type="Pfam" id="PF03004">
    <property type="entry name" value="Transposase_24"/>
    <property type="match status" value="1"/>
</dbReference>
<proteinExistence type="predicted"/>
<accession>A0A2N9J0B5</accession>
<dbReference type="AlphaFoldDB" id="A0A2N9J0B5"/>
<dbReference type="PANTHER" id="PTHR33499:SF43">
    <property type="entry name" value="TRANSPOSASE, PTTA_EN_SPM, PLANT"/>
    <property type="match status" value="1"/>
</dbReference>
<gene>
    <name evidence="3" type="ORF">FSB_LOCUS57633</name>
</gene>
<feature type="coiled-coil region" evidence="1">
    <location>
        <begin position="206"/>
        <end position="265"/>
    </location>
</feature>
<evidence type="ECO:0000256" key="1">
    <source>
        <dbReference type="SAM" id="Coils"/>
    </source>
</evidence>
<evidence type="ECO:0000313" key="3">
    <source>
        <dbReference type="EMBL" id="SPD29751.1"/>
    </source>
</evidence>
<dbReference type="EMBL" id="OIVN01006284">
    <property type="protein sequence ID" value="SPD29751.1"/>
    <property type="molecule type" value="Genomic_DNA"/>
</dbReference>
<dbReference type="InterPro" id="IPR004252">
    <property type="entry name" value="Probable_transposase_24"/>
</dbReference>
<feature type="region of interest" description="Disordered" evidence="2">
    <location>
        <begin position="1"/>
        <end position="21"/>
    </location>
</feature>
<name>A0A2N9J0B5_FAGSY</name>
<reference evidence="3" key="1">
    <citation type="submission" date="2018-02" db="EMBL/GenBank/DDBJ databases">
        <authorList>
            <person name="Cohen D.B."/>
            <person name="Kent A.D."/>
        </authorList>
    </citation>
    <scope>NUCLEOTIDE SEQUENCE</scope>
</reference>
<sequence>MDSNMDELQSSTHLDAETSVNTSGVKKHATLAVTKWAEVHEESKNIIYERMRDTFDFLDSPDVKIMVLRHANKFYRERYTRLHTKHYKVYKTDEERFQNIPRGVSAQEWVFLLDYFKSKDFKRSPTTGKEPNKLQLWKLTHTNKRGEWCDQYARSIDEAVSHKIIESYEGDDSIQLTENDAFEQVVGERSGYVKGMGFGPLPPKTRKRLCEELQKEMDHIRRERDEAKMEREEARKERDTLTRKMARVEDQQQEMREQLNMIMQAFHYMKNGDIVYGHNHKVNGIY</sequence>
<keyword evidence="1" id="KW-0175">Coiled coil</keyword>
<protein>
    <recommendedName>
        <fullName evidence="4">Transposase, Ptta/En/Spm, plant</fullName>
    </recommendedName>
</protein>
<organism evidence="3">
    <name type="scientific">Fagus sylvatica</name>
    <name type="common">Beechnut</name>
    <dbReference type="NCBI Taxonomy" id="28930"/>
    <lineage>
        <taxon>Eukaryota</taxon>
        <taxon>Viridiplantae</taxon>
        <taxon>Streptophyta</taxon>
        <taxon>Embryophyta</taxon>
        <taxon>Tracheophyta</taxon>
        <taxon>Spermatophyta</taxon>
        <taxon>Magnoliopsida</taxon>
        <taxon>eudicotyledons</taxon>
        <taxon>Gunneridae</taxon>
        <taxon>Pentapetalae</taxon>
        <taxon>rosids</taxon>
        <taxon>fabids</taxon>
        <taxon>Fagales</taxon>
        <taxon>Fagaceae</taxon>
        <taxon>Fagus</taxon>
    </lineage>
</organism>
<dbReference type="PANTHER" id="PTHR33499">
    <property type="entry name" value="OS12G0282400 PROTEIN-RELATED"/>
    <property type="match status" value="1"/>
</dbReference>
<evidence type="ECO:0000256" key="2">
    <source>
        <dbReference type="SAM" id="MobiDB-lite"/>
    </source>
</evidence>